<accession>A0ABD1NXP8</accession>
<dbReference type="EMBL" id="JBFOLJ010000003">
    <property type="protein sequence ID" value="KAL2547960.1"/>
    <property type="molecule type" value="Genomic_DNA"/>
</dbReference>
<gene>
    <name evidence="9" type="ORF">Fot_09490</name>
    <name evidence="8" type="ORF">Fot_57342</name>
</gene>
<dbReference type="AlphaFoldDB" id="A0ABD1NXP8"/>
<evidence type="ECO:0000256" key="5">
    <source>
        <dbReference type="ARBA" id="ARBA00034021"/>
    </source>
</evidence>
<name>A0ABD1NXP8_9LAMI</name>
<dbReference type="InterPro" id="IPR029045">
    <property type="entry name" value="ClpP/crotonase-like_dom_sf"/>
</dbReference>
<keyword evidence="2 8" id="KW-0645">Protease</keyword>
<dbReference type="SUPFAM" id="SSF52096">
    <property type="entry name" value="ClpP/crotonase"/>
    <property type="match status" value="1"/>
</dbReference>
<proteinExistence type="inferred from homology"/>
<reference evidence="10" key="1">
    <citation type="submission" date="2024-07" db="EMBL/GenBank/DDBJ databases">
        <title>Two chromosome-level genome assemblies of Korean endemic species Abeliophyllum distichum and Forsythia ovata (Oleaceae).</title>
        <authorList>
            <person name="Jang H."/>
        </authorList>
    </citation>
    <scope>NUCLEOTIDE SEQUENCE [LARGE SCALE GENOMIC DNA]</scope>
</reference>
<evidence type="ECO:0000256" key="4">
    <source>
        <dbReference type="ARBA" id="ARBA00022825"/>
    </source>
</evidence>
<dbReference type="CDD" id="cd07017">
    <property type="entry name" value="S14_ClpP_2"/>
    <property type="match status" value="1"/>
</dbReference>
<evidence type="ECO:0000313" key="8">
    <source>
        <dbReference type="EMBL" id="KAL2455709.1"/>
    </source>
</evidence>
<dbReference type="Gene3D" id="3.90.226.10">
    <property type="entry name" value="2-enoyl-CoA Hydratase, Chain A, domain 1"/>
    <property type="match status" value="1"/>
</dbReference>
<reference evidence="8" key="2">
    <citation type="submission" date="2024-07" db="EMBL/GenBank/DDBJ databases">
        <title>Two chromosome-level genome assemblies of Korean endemic species Abeliophyllum distichum and Forsythia ovata (Oleaceae).</title>
        <authorList>
            <person name="Mun J.H."/>
        </authorList>
    </citation>
    <scope>NUCLEOTIDE SEQUENCE</scope>
    <source>
        <strain evidence="8">KNKB202402200001</strain>
        <tissue evidence="8">Leaf</tissue>
    </source>
</reference>
<dbReference type="PANTHER" id="PTHR10381">
    <property type="entry name" value="ATP-DEPENDENT CLP PROTEASE PROTEOLYTIC SUBUNIT"/>
    <property type="match status" value="1"/>
</dbReference>
<evidence type="ECO:0000256" key="2">
    <source>
        <dbReference type="ARBA" id="ARBA00022670"/>
    </source>
</evidence>
<dbReference type="InterPro" id="IPR023562">
    <property type="entry name" value="ClpP/TepA"/>
</dbReference>
<evidence type="ECO:0000256" key="1">
    <source>
        <dbReference type="ARBA" id="ARBA00007039"/>
    </source>
</evidence>
<sequence>MASVTFTSLLSQCSPLINHRHPLSKPPPSFSLHPPRKFPTSDLKCSLSSHLPTYSTQNSRAPSGDSLLLHLSASVSQNPATAMRGADSDAIGLLLKERIVFLGNQVDDFVADTIISQLLLLDAQDPTKDIRLFVNSPGGSLSATMAIFDVVRLVRADVSTIALGISASTASLILGGGTKGKRFAMPNTRIMIHQPLGGASGQAIDVEIQAREVMHNKKNVTGIISDFTGRSFEQVEKDIDRDRYMSPIEAVEYGIIDGVIDRDSIIPLMPVPEKVKASTFNYEEISKDPKKFLTPEIPDDEIY</sequence>
<keyword evidence="4" id="KW-0720">Serine protease</keyword>
<comment type="similarity">
    <text evidence="1 7">Belongs to the peptidase S14 family.</text>
</comment>
<evidence type="ECO:0000256" key="3">
    <source>
        <dbReference type="ARBA" id="ARBA00022801"/>
    </source>
</evidence>
<dbReference type="HAMAP" id="MF_00444">
    <property type="entry name" value="ClpP"/>
    <property type="match status" value="1"/>
</dbReference>
<comment type="caution">
    <text evidence="8">The sequence shown here is derived from an EMBL/GenBank/DDBJ whole genome shotgun (WGS) entry which is preliminary data.</text>
</comment>
<dbReference type="PROSITE" id="PS00382">
    <property type="entry name" value="CLP_PROTEASE_HIS"/>
    <property type="match status" value="1"/>
</dbReference>
<dbReference type="InterPro" id="IPR033135">
    <property type="entry name" value="ClpP_His_AS"/>
</dbReference>
<comment type="catalytic activity">
    <reaction evidence="5 6">
        <text>Hydrolysis of proteins to small peptides in the presence of ATP and magnesium. alpha-casein is the usual test substrate. In the absence of ATP, only oligopeptides shorter than five residues are hydrolyzed (such as succinyl-Leu-Tyr-|-NHMec, and Leu-Tyr-Leu-|-Tyr-Trp, in which cleavage of the -Tyr-|-Leu- and -Tyr-|-Trp bonds also occurs).</text>
        <dbReference type="EC" id="3.4.21.92"/>
    </reaction>
</comment>
<dbReference type="GO" id="GO:0004252">
    <property type="term" value="F:serine-type endopeptidase activity"/>
    <property type="evidence" value="ECO:0007669"/>
    <property type="project" value="UniProtKB-EC"/>
</dbReference>
<dbReference type="NCBIfam" id="NF009205">
    <property type="entry name" value="PRK12553.1"/>
    <property type="match status" value="1"/>
</dbReference>
<keyword evidence="3" id="KW-0378">Hydrolase</keyword>
<dbReference type="Pfam" id="PF00574">
    <property type="entry name" value="CLP_protease"/>
    <property type="match status" value="1"/>
</dbReference>
<dbReference type="PRINTS" id="PR00127">
    <property type="entry name" value="CLPPROTEASEP"/>
</dbReference>
<organism evidence="8 10">
    <name type="scientific">Forsythia ovata</name>
    <dbReference type="NCBI Taxonomy" id="205694"/>
    <lineage>
        <taxon>Eukaryota</taxon>
        <taxon>Viridiplantae</taxon>
        <taxon>Streptophyta</taxon>
        <taxon>Embryophyta</taxon>
        <taxon>Tracheophyta</taxon>
        <taxon>Spermatophyta</taxon>
        <taxon>Magnoliopsida</taxon>
        <taxon>eudicotyledons</taxon>
        <taxon>Gunneridae</taxon>
        <taxon>Pentapetalae</taxon>
        <taxon>asterids</taxon>
        <taxon>lamiids</taxon>
        <taxon>Lamiales</taxon>
        <taxon>Oleaceae</taxon>
        <taxon>Forsythieae</taxon>
        <taxon>Forsythia</taxon>
    </lineage>
</organism>
<dbReference type="GO" id="GO:0006508">
    <property type="term" value="P:proteolysis"/>
    <property type="evidence" value="ECO:0007669"/>
    <property type="project" value="UniProtKB-KW"/>
</dbReference>
<dbReference type="InterPro" id="IPR001907">
    <property type="entry name" value="ClpP"/>
</dbReference>
<dbReference type="GO" id="GO:0009840">
    <property type="term" value="C:chloroplastic endopeptidase Clp complex"/>
    <property type="evidence" value="ECO:0007669"/>
    <property type="project" value="UniProtKB-ARBA"/>
</dbReference>
<dbReference type="FunFam" id="3.90.226.10:FF:000001">
    <property type="entry name" value="ATP-dependent Clp protease proteolytic subunit"/>
    <property type="match status" value="1"/>
</dbReference>
<feature type="active site" evidence="6">
    <location>
        <position position="193"/>
    </location>
</feature>
<dbReference type="GO" id="GO:0009534">
    <property type="term" value="C:chloroplast thylakoid"/>
    <property type="evidence" value="ECO:0007669"/>
    <property type="project" value="UniProtKB-ARBA"/>
</dbReference>
<evidence type="ECO:0000313" key="10">
    <source>
        <dbReference type="Proteomes" id="UP001604277"/>
    </source>
</evidence>
<dbReference type="EMBL" id="JBFOLJ010000101">
    <property type="protein sequence ID" value="KAL2455709.1"/>
    <property type="molecule type" value="Genomic_DNA"/>
</dbReference>
<protein>
    <recommendedName>
        <fullName evidence="7">ATP-dependent Clp protease proteolytic subunit</fullName>
    </recommendedName>
</protein>
<keyword evidence="10" id="KW-1185">Reference proteome</keyword>
<dbReference type="Proteomes" id="UP001604277">
    <property type="component" value="Unassembled WGS sequence"/>
</dbReference>
<dbReference type="PANTHER" id="PTHR10381:SF24">
    <property type="entry name" value="ATP-DEPENDENT CLP PROTEASE PROTEOLYTIC SUBUNIT 4, CHLOROPLASTIC"/>
    <property type="match status" value="1"/>
</dbReference>
<evidence type="ECO:0000256" key="6">
    <source>
        <dbReference type="PROSITE-ProRule" id="PRU10086"/>
    </source>
</evidence>
<evidence type="ECO:0000256" key="7">
    <source>
        <dbReference type="RuleBase" id="RU003567"/>
    </source>
</evidence>
<evidence type="ECO:0000313" key="9">
    <source>
        <dbReference type="EMBL" id="KAL2547960.1"/>
    </source>
</evidence>